<proteinExistence type="predicted"/>
<name>A0A164KCI6_9CRUS</name>
<dbReference type="Proteomes" id="UP000076858">
    <property type="component" value="Unassembled WGS sequence"/>
</dbReference>
<dbReference type="EMBL" id="LRGB01003337">
    <property type="protein sequence ID" value="KZS03148.1"/>
    <property type="molecule type" value="Genomic_DNA"/>
</dbReference>
<accession>A0A164KCI6</accession>
<organism evidence="1 2">
    <name type="scientific">Daphnia magna</name>
    <dbReference type="NCBI Taxonomy" id="35525"/>
    <lineage>
        <taxon>Eukaryota</taxon>
        <taxon>Metazoa</taxon>
        <taxon>Ecdysozoa</taxon>
        <taxon>Arthropoda</taxon>
        <taxon>Crustacea</taxon>
        <taxon>Branchiopoda</taxon>
        <taxon>Diplostraca</taxon>
        <taxon>Cladocera</taxon>
        <taxon>Anomopoda</taxon>
        <taxon>Daphniidae</taxon>
        <taxon>Daphnia</taxon>
    </lineage>
</organism>
<dbReference type="PANTHER" id="PTHR33194">
    <property type="entry name" value="ZINC KNUCKLE DOMAINCONTAINING PROTEIN"/>
    <property type="match status" value="1"/>
</dbReference>
<protein>
    <submittedName>
        <fullName evidence="1">Uncharacterized protein</fullName>
    </submittedName>
</protein>
<evidence type="ECO:0000313" key="1">
    <source>
        <dbReference type="EMBL" id="KZS03148.1"/>
    </source>
</evidence>
<keyword evidence="2" id="KW-1185">Reference proteome</keyword>
<reference evidence="1 2" key="1">
    <citation type="submission" date="2016-03" db="EMBL/GenBank/DDBJ databases">
        <title>EvidentialGene: Evidence-directed Construction of Genes on Genomes.</title>
        <authorList>
            <person name="Gilbert D.G."/>
            <person name="Choi J.-H."/>
            <person name="Mockaitis K."/>
            <person name="Colbourne J."/>
            <person name="Pfrender M."/>
        </authorList>
    </citation>
    <scope>NUCLEOTIDE SEQUENCE [LARGE SCALE GENOMIC DNA]</scope>
    <source>
        <strain evidence="1 2">Xinb3</strain>
        <tissue evidence="1">Complete organism</tissue>
    </source>
</reference>
<sequence length="205" mass="23825">MQIWVDLHQLTSGRGHARAAPPDPNNQIVDPPIPVPIPPVQPIPEPFSLNPAPNLPALQLVPPAAAPLLGPPPIKQKEPPVIRGTPEEDVVSWMFRFEQIADYNKWTPEQRLRIIGMRFEETKNEVRLRSRQQRSSEPFTDYFYYMFYMCSRIEPNMPEREKIQHLYRGLPPAKKRESIVLSLPLVPPMNSLERLIYFYKGRIWL</sequence>
<comment type="caution">
    <text evidence="1">The sequence shown here is derived from an EMBL/GenBank/DDBJ whole genome shotgun (WGS) entry which is preliminary data.</text>
</comment>
<dbReference type="PANTHER" id="PTHR33194:SF4">
    <property type="entry name" value="CCHC-TYPE DOMAIN-CONTAINING PROTEIN"/>
    <property type="match status" value="1"/>
</dbReference>
<dbReference type="AlphaFoldDB" id="A0A164KCI6"/>
<evidence type="ECO:0000313" key="2">
    <source>
        <dbReference type="Proteomes" id="UP000076858"/>
    </source>
</evidence>
<dbReference type="OrthoDB" id="10037266at2759"/>
<gene>
    <name evidence="1" type="ORF">APZ42_034208</name>
</gene>